<evidence type="ECO:0000313" key="2">
    <source>
        <dbReference type="Proteomes" id="UP001642360"/>
    </source>
</evidence>
<sequence>MTREVENVIDESNDAEKEKKIMTVREKGRDVQCKVVREYKEVETEEVTEGLGATGGGIVEGCLWRARVFGGGKVVGMEGSELFRVKGRCGSGRGGCGRCWGSGIGFEEVDLVGSEGYLVGKMEMLEERRNWCHCCKRENNVKSVM</sequence>
<comment type="caution">
    <text evidence="1">The sequence shown here is derived from an EMBL/GenBank/DDBJ whole genome shotgun (WGS) entry which is preliminary data.</text>
</comment>
<reference evidence="1 2" key="1">
    <citation type="submission" date="2024-02" db="EMBL/GenBank/DDBJ databases">
        <authorList>
            <person name="Vignale AGUSTIN F."/>
            <person name="Sosa J E."/>
            <person name="Modenutti C."/>
        </authorList>
    </citation>
    <scope>NUCLEOTIDE SEQUENCE [LARGE SCALE GENOMIC DNA]</scope>
</reference>
<accession>A0ABC8RT17</accession>
<gene>
    <name evidence="1" type="ORF">ILEXP_LOCUS16037</name>
</gene>
<protein>
    <submittedName>
        <fullName evidence="1">Uncharacterized protein</fullName>
    </submittedName>
</protein>
<dbReference type="AlphaFoldDB" id="A0ABC8RT17"/>
<name>A0ABC8RT17_9AQUA</name>
<proteinExistence type="predicted"/>
<keyword evidence="2" id="KW-1185">Reference proteome</keyword>
<organism evidence="1 2">
    <name type="scientific">Ilex paraguariensis</name>
    <name type="common">yerba mate</name>
    <dbReference type="NCBI Taxonomy" id="185542"/>
    <lineage>
        <taxon>Eukaryota</taxon>
        <taxon>Viridiplantae</taxon>
        <taxon>Streptophyta</taxon>
        <taxon>Embryophyta</taxon>
        <taxon>Tracheophyta</taxon>
        <taxon>Spermatophyta</taxon>
        <taxon>Magnoliopsida</taxon>
        <taxon>eudicotyledons</taxon>
        <taxon>Gunneridae</taxon>
        <taxon>Pentapetalae</taxon>
        <taxon>asterids</taxon>
        <taxon>campanulids</taxon>
        <taxon>Aquifoliales</taxon>
        <taxon>Aquifoliaceae</taxon>
        <taxon>Ilex</taxon>
    </lineage>
</organism>
<evidence type="ECO:0000313" key="1">
    <source>
        <dbReference type="EMBL" id="CAK9148109.1"/>
    </source>
</evidence>
<dbReference type="EMBL" id="CAUOFW020001725">
    <property type="protein sequence ID" value="CAK9148109.1"/>
    <property type="molecule type" value="Genomic_DNA"/>
</dbReference>
<dbReference type="Proteomes" id="UP001642360">
    <property type="component" value="Unassembled WGS sequence"/>
</dbReference>